<keyword evidence="11 13" id="KW-0443">Lipid metabolism</keyword>
<keyword evidence="8 13" id="KW-0547">Nucleotide-binding</keyword>
<evidence type="ECO:0000256" key="10">
    <source>
        <dbReference type="ARBA" id="ARBA00022840"/>
    </source>
</evidence>
<dbReference type="AlphaFoldDB" id="A0A2W5UBI2"/>
<comment type="catalytic activity">
    <reaction evidence="13">
        <text>a lipid A disaccharide + ATP = a lipid IVA + ADP + H(+)</text>
        <dbReference type="Rhea" id="RHEA:67840"/>
        <dbReference type="ChEBI" id="CHEBI:15378"/>
        <dbReference type="ChEBI" id="CHEBI:30616"/>
        <dbReference type="ChEBI" id="CHEBI:176343"/>
        <dbReference type="ChEBI" id="CHEBI:176425"/>
        <dbReference type="ChEBI" id="CHEBI:456216"/>
        <dbReference type="EC" id="2.7.1.130"/>
    </reaction>
</comment>
<dbReference type="InterPro" id="IPR003758">
    <property type="entry name" value="LpxK"/>
</dbReference>
<dbReference type="Proteomes" id="UP000249061">
    <property type="component" value="Unassembled WGS sequence"/>
</dbReference>
<evidence type="ECO:0000256" key="9">
    <source>
        <dbReference type="ARBA" id="ARBA00022777"/>
    </source>
</evidence>
<dbReference type="GO" id="GO:0005524">
    <property type="term" value="F:ATP binding"/>
    <property type="evidence" value="ECO:0007669"/>
    <property type="project" value="UniProtKB-UniRule"/>
</dbReference>
<keyword evidence="14" id="KW-0812">Transmembrane</keyword>
<dbReference type="GO" id="GO:0009244">
    <property type="term" value="P:lipopolysaccharide core region biosynthetic process"/>
    <property type="evidence" value="ECO:0007669"/>
    <property type="project" value="TreeGrafter"/>
</dbReference>
<evidence type="ECO:0000256" key="8">
    <source>
        <dbReference type="ARBA" id="ARBA00022741"/>
    </source>
</evidence>
<feature type="transmembrane region" description="Helical" evidence="14">
    <location>
        <begin position="12"/>
        <end position="33"/>
    </location>
</feature>
<evidence type="ECO:0000256" key="11">
    <source>
        <dbReference type="ARBA" id="ARBA00023098"/>
    </source>
</evidence>
<dbReference type="PANTHER" id="PTHR42724">
    <property type="entry name" value="TETRAACYLDISACCHARIDE 4'-KINASE"/>
    <property type="match status" value="1"/>
</dbReference>
<dbReference type="GO" id="GO:0005886">
    <property type="term" value="C:plasma membrane"/>
    <property type="evidence" value="ECO:0007669"/>
    <property type="project" value="TreeGrafter"/>
</dbReference>
<dbReference type="GO" id="GO:0009029">
    <property type="term" value="F:lipid-A 4'-kinase activity"/>
    <property type="evidence" value="ECO:0007669"/>
    <property type="project" value="UniProtKB-UniRule"/>
</dbReference>
<evidence type="ECO:0000256" key="12">
    <source>
        <dbReference type="ARBA" id="ARBA00029757"/>
    </source>
</evidence>
<keyword evidence="10 13" id="KW-0067">ATP-binding</keyword>
<comment type="function">
    <text evidence="1 13">Transfers the gamma-phosphate of ATP to the 4'-position of a tetraacyldisaccharide 1-phosphate intermediate (termed DS-1-P) to form tetraacyldisaccharide 1,4'-bis-phosphate (lipid IVA).</text>
</comment>
<evidence type="ECO:0000256" key="4">
    <source>
        <dbReference type="ARBA" id="ARBA00016436"/>
    </source>
</evidence>
<reference evidence="15 16" key="1">
    <citation type="submission" date="2017-08" db="EMBL/GenBank/DDBJ databases">
        <title>Infants hospitalized years apart are colonized by the same room-sourced microbial strains.</title>
        <authorList>
            <person name="Brooks B."/>
            <person name="Olm M.R."/>
            <person name="Firek B.A."/>
            <person name="Baker R."/>
            <person name="Thomas B.C."/>
            <person name="Morowitz M.J."/>
            <person name="Banfield J.F."/>
        </authorList>
    </citation>
    <scope>NUCLEOTIDE SEQUENCE [LARGE SCALE GENOMIC DNA]</scope>
    <source>
        <strain evidence="15">S2_003_000_R2_14</strain>
    </source>
</reference>
<evidence type="ECO:0000256" key="7">
    <source>
        <dbReference type="ARBA" id="ARBA00022679"/>
    </source>
</evidence>
<evidence type="ECO:0000256" key="14">
    <source>
        <dbReference type="SAM" id="Phobius"/>
    </source>
</evidence>
<protein>
    <recommendedName>
        <fullName evidence="4 13">Tetraacyldisaccharide 4'-kinase</fullName>
        <ecNumber evidence="3 13">2.7.1.130</ecNumber>
    </recommendedName>
    <alternativeName>
        <fullName evidence="12 13">Lipid A 4'-kinase</fullName>
    </alternativeName>
</protein>
<evidence type="ECO:0000313" key="15">
    <source>
        <dbReference type="EMBL" id="PZR06318.1"/>
    </source>
</evidence>
<comment type="similarity">
    <text evidence="13">Belongs to the LpxK family.</text>
</comment>
<dbReference type="GO" id="GO:0009245">
    <property type="term" value="P:lipid A biosynthetic process"/>
    <property type="evidence" value="ECO:0007669"/>
    <property type="project" value="UniProtKB-UniRule"/>
</dbReference>
<evidence type="ECO:0000256" key="5">
    <source>
        <dbReference type="ARBA" id="ARBA00022516"/>
    </source>
</evidence>
<accession>A0A2W5UBI2</accession>
<keyword evidence="14" id="KW-0472">Membrane</keyword>
<comment type="pathway">
    <text evidence="2 13">Glycolipid biosynthesis; lipid IV(A) biosynthesis; lipid IV(A) from (3R)-3-hydroxytetradecanoyl-[acyl-carrier-protein] and UDP-N-acetyl-alpha-D-glucosamine: step 6/6.</text>
</comment>
<keyword evidence="14" id="KW-1133">Transmembrane helix</keyword>
<dbReference type="NCBIfam" id="TIGR00682">
    <property type="entry name" value="lpxK"/>
    <property type="match status" value="1"/>
</dbReference>
<dbReference type="EC" id="2.7.1.130" evidence="3 13"/>
<organism evidence="15 16">
    <name type="scientific">Archangium gephyra</name>
    <dbReference type="NCBI Taxonomy" id="48"/>
    <lineage>
        <taxon>Bacteria</taxon>
        <taxon>Pseudomonadati</taxon>
        <taxon>Myxococcota</taxon>
        <taxon>Myxococcia</taxon>
        <taxon>Myxococcales</taxon>
        <taxon>Cystobacterineae</taxon>
        <taxon>Archangiaceae</taxon>
        <taxon>Archangium</taxon>
    </lineage>
</organism>
<dbReference type="InterPro" id="IPR027417">
    <property type="entry name" value="P-loop_NTPase"/>
</dbReference>
<keyword evidence="6 13" id="KW-0441">Lipid A biosynthesis</keyword>
<evidence type="ECO:0000256" key="13">
    <source>
        <dbReference type="HAMAP-Rule" id="MF_00409"/>
    </source>
</evidence>
<keyword evidence="5 13" id="KW-0444">Lipid biosynthesis</keyword>
<feature type="binding site" evidence="13">
    <location>
        <begin position="56"/>
        <end position="63"/>
    </location>
    <ligand>
        <name>ATP</name>
        <dbReference type="ChEBI" id="CHEBI:30616"/>
    </ligand>
</feature>
<evidence type="ECO:0000256" key="6">
    <source>
        <dbReference type="ARBA" id="ARBA00022556"/>
    </source>
</evidence>
<evidence type="ECO:0000256" key="2">
    <source>
        <dbReference type="ARBA" id="ARBA00004870"/>
    </source>
</evidence>
<dbReference type="SUPFAM" id="SSF52540">
    <property type="entry name" value="P-loop containing nucleoside triphosphate hydrolases"/>
    <property type="match status" value="1"/>
</dbReference>
<dbReference type="PANTHER" id="PTHR42724:SF1">
    <property type="entry name" value="TETRAACYLDISACCHARIDE 4'-KINASE, MITOCHONDRIAL-RELATED"/>
    <property type="match status" value="1"/>
</dbReference>
<dbReference type="HAMAP" id="MF_00409">
    <property type="entry name" value="LpxK"/>
    <property type="match status" value="1"/>
</dbReference>
<evidence type="ECO:0000313" key="16">
    <source>
        <dbReference type="Proteomes" id="UP000249061"/>
    </source>
</evidence>
<proteinExistence type="inferred from homology"/>
<keyword evidence="7 13" id="KW-0808">Transferase</keyword>
<sequence>MNDGWYSAPTRRTWLLAPVSWLYFLITRAWHLLFDLGLRRPVKVDGATVISIGNIVVGGAGKTPLIIHLANDALANGRRVAILTRGYGRSTREPIRFDSRALPTVAEAGDEPRLIARRSPGVTVFVNADRVASARAAVKEGFDLLLLDDGFQHRRLARDVDLVLDVGVGNGFLLPAGPLREPVSALRRATHVWKRDVDVRYEVTSLIAPDGARQSLRGQRVVLLLGVARPDRVRRSVEMAGATVVAMHAHADHHVFTPEELAAATRVGATLVTTEKDAERLPPGTAHVLELTVTAPPLATLLSPRR</sequence>
<gene>
    <name evidence="13 15" type="primary">lpxK</name>
    <name evidence="15" type="ORF">DI536_30760</name>
</gene>
<keyword evidence="9 13" id="KW-0418">Kinase</keyword>
<dbReference type="EMBL" id="QFQP01000039">
    <property type="protein sequence ID" value="PZR06318.1"/>
    <property type="molecule type" value="Genomic_DNA"/>
</dbReference>
<comment type="caution">
    <text evidence="15">The sequence shown here is derived from an EMBL/GenBank/DDBJ whole genome shotgun (WGS) entry which is preliminary data.</text>
</comment>
<dbReference type="UniPathway" id="UPA00359">
    <property type="reaction ID" value="UER00482"/>
</dbReference>
<evidence type="ECO:0000256" key="1">
    <source>
        <dbReference type="ARBA" id="ARBA00002274"/>
    </source>
</evidence>
<evidence type="ECO:0000256" key="3">
    <source>
        <dbReference type="ARBA" id="ARBA00012071"/>
    </source>
</evidence>
<dbReference type="Pfam" id="PF02606">
    <property type="entry name" value="LpxK"/>
    <property type="match status" value="1"/>
</dbReference>
<name>A0A2W5UBI2_9BACT</name>